<dbReference type="Proteomes" id="UP001274321">
    <property type="component" value="Unassembled WGS sequence"/>
</dbReference>
<dbReference type="PANTHER" id="PTHR42839:SF2">
    <property type="entry name" value="ISOCHORISMATE SYNTHASE ENTC"/>
    <property type="match status" value="1"/>
</dbReference>
<keyword evidence="8" id="KW-1185">Reference proteome</keyword>
<dbReference type="Pfam" id="PF00425">
    <property type="entry name" value="Chorismate_bind"/>
    <property type="match status" value="1"/>
</dbReference>
<accession>A0ABU4RLJ7</accession>
<sequence>MTMVAEARPRAAFADAEIPVMFSSGGTGFTASGVAEVLDAQPARRLVAAAAGFFAAGPAGPNRLVGALPFDPEADGYLFQPAKLGTAPARSAQAHAAFPARVWGLNITAQPDPAAYAAAVRAALAMIRAGTLEKVVLSRSLRVEAARPFDIPSILARLSVDPGVTVFSMPLPNRVLVGATPELLVSKGGAGVLSHPLAGSARRLPDACEDRDAAERLKASDKDRREHAMVVEAILDALAPYCRNLAAPPAPELVSTSTLWHLATPIRGTLRDPSVSSLELACALHPTPAVCGLPRRAAAEAIRAIEPFDRGFYSGAVGWCDGNGDGEWHVTIRCAEIAGSTARLYAGAGIVAGSDPDEEVAETATKFMALLSALGVAVPDSGF</sequence>
<dbReference type="PANTHER" id="PTHR42839">
    <property type="entry name" value="ISOCHORISMATE SYNTHASE ENTC"/>
    <property type="match status" value="1"/>
</dbReference>
<protein>
    <recommendedName>
        <fullName evidence="3">isochorismate synthase</fullName>
        <ecNumber evidence="3">5.4.4.2</ecNumber>
    </recommendedName>
    <alternativeName>
        <fullName evidence="5">Isochorismate mutase</fullName>
    </alternativeName>
</protein>
<evidence type="ECO:0000313" key="7">
    <source>
        <dbReference type="EMBL" id="MDX6805093.1"/>
    </source>
</evidence>
<keyword evidence="4 7" id="KW-0413">Isomerase</keyword>
<comment type="catalytic activity">
    <reaction evidence="1">
        <text>chorismate = isochorismate</text>
        <dbReference type="Rhea" id="RHEA:18985"/>
        <dbReference type="ChEBI" id="CHEBI:29748"/>
        <dbReference type="ChEBI" id="CHEBI:29780"/>
        <dbReference type="EC" id="5.4.4.2"/>
    </reaction>
</comment>
<comment type="similarity">
    <text evidence="2">Belongs to the isochorismate synthase family.</text>
</comment>
<organism evidence="7 8">
    <name type="scientific">Terrihabitans rhizophilus</name>
    <dbReference type="NCBI Taxonomy" id="3092662"/>
    <lineage>
        <taxon>Bacteria</taxon>
        <taxon>Pseudomonadati</taxon>
        <taxon>Pseudomonadota</taxon>
        <taxon>Alphaproteobacteria</taxon>
        <taxon>Hyphomicrobiales</taxon>
        <taxon>Terrihabitans</taxon>
    </lineage>
</organism>
<evidence type="ECO:0000259" key="6">
    <source>
        <dbReference type="Pfam" id="PF00425"/>
    </source>
</evidence>
<dbReference type="NCBIfam" id="TIGR00543">
    <property type="entry name" value="isochor_syn"/>
    <property type="match status" value="1"/>
</dbReference>
<evidence type="ECO:0000256" key="5">
    <source>
        <dbReference type="ARBA" id="ARBA00041564"/>
    </source>
</evidence>
<dbReference type="Gene3D" id="3.60.120.10">
    <property type="entry name" value="Anthranilate synthase"/>
    <property type="match status" value="1"/>
</dbReference>
<dbReference type="GO" id="GO:0008909">
    <property type="term" value="F:isochorismate synthase activity"/>
    <property type="evidence" value="ECO:0007669"/>
    <property type="project" value="UniProtKB-EC"/>
</dbReference>
<dbReference type="InterPro" id="IPR004561">
    <property type="entry name" value="IsoChor_synthase"/>
</dbReference>
<gene>
    <name evidence="7" type="ORF">SCD90_03355</name>
</gene>
<name>A0ABU4RLJ7_9HYPH</name>
<evidence type="ECO:0000256" key="3">
    <source>
        <dbReference type="ARBA" id="ARBA00012824"/>
    </source>
</evidence>
<dbReference type="InterPro" id="IPR005801">
    <property type="entry name" value="ADC_synthase"/>
</dbReference>
<evidence type="ECO:0000313" key="8">
    <source>
        <dbReference type="Proteomes" id="UP001274321"/>
    </source>
</evidence>
<dbReference type="InterPro" id="IPR015890">
    <property type="entry name" value="Chorismate_C"/>
</dbReference>
<evidence type="ECO:0000256" key="1">
    <source>
        <dbReference type="ARBA" id="ARBA00000799"/>
    </source>
</evidence>
<dbReference type="EC" id="5.4.4.2" evidence="3"/>
<dbReference type="RefSeq" id="WP_319843195.1">
    <property type="nucleotide sequence ID" value="NZ_JAXAFJ010000001.1"/>
</dbReference>
<comment type="caution">
    <text evidence="7">The sequence shown here is derived from an EMBL/GenBank/DDBJ whole genome shotgun (WGS) entry which is preliminary data.</text>
</comment>
<evidence type="ECO:0000256" key="2">
    <source>
        <dbReference type="ARBA" id="ARBA00005297"/>
    </source>
</evidence>
<proteinExistence type="inferred from homology"/>
<reference evidence="7 8" key="1">
    <citation type="submission" date="2023-11" db="EMBL/GenBank/DDBJ databases">
        <authorList>
            <person name="Bao R."/>
        </authorList>
    </citation>
    <scope>NUCLEOTIDE SEQUENCE [LARGE SCALE GENOMIC DNA]</scope>
    <source>
        <strain evidence="7 8">PJ23</strain>
    </source>
</reference>
<evidence type="ECO:0000256" key="4">
    <source>
        <dbReference type="ARBA" id="ARBA00023235"/>
    </source>
</evidence>
<feature type="domain" description="Chorismate-utilising enzyme C-terminal" evidence="6">
    <location>
        <begin position="114"/>
        <end position="366"/>
    </location>
</feature>
<dbReference type="EMBL" id="JAXAFJ010000001">
    <property type="protein sequence ID" value="MDX6805093.1"/>
    <property type="molecule type" value="Genomic_DNA"/>
</dbReference>
<dbReference type="SUPFAM" id="SSF56322">
    <property type="entry name" value="ADC synthase"/>
    <property type="match status" value="1"/>
</dbReference>